<dbReference type="Pfam" id="PF01012">
    <property type="entry name" value="ETF"/>
    <property type="match status" value="1"/>
</dbReference>
<gene>
    <name evidence="3" type="ORF">JP39_01280</name>
</gene>
<dbReference type="AlphaFoldDB" id="A0A0K2L9Z8"/>
<evidence type="ECO:0000313" key="4">
    <source>
        <dbReference type="Proteomes" id="UP000061546"/>
    </source>
</evidence>
<evidence type="ECO:0000259" key="2">
    <source>
        <dbReference type="SMART" id="SM00893"/>
    </source>
</evidence>
<dbReference type="PIRSF" id="PIRSF000090">
    <property type="entry name" value="Beta-ETF"/>
    <property type="match status" value="1"/>
</dbReference>
<feature type="domain" description="Electron transfer flavoprotein alpha/beta-subunit N-terminal" evidence="2">
    <location>
        <begin position="22"/>
        <end position="212"/>
    </location>
</feature>
<dbReference type="Proteomes" id="UP000061546">
    <property type="component" value="Chromosome"/>
</dbReference>
<name>A0A0K2L9Z8_9LACO</name>
<dbReference type="OrthoDB" id="9804960at2"/>
<evidence type="ECO:0000256" key="1">
    <source>
        <dbReference type="ARBA" id="ARBA00042002"/>
    </source>
</evidence>
<proteinExistence type="predicted"/>
<dbReference type="CDD" id="cd01714">
    <property type="entry name" value="ETF_beta"/>
    <property type="match status" value="1"/>
</dbReference>
<dbReference type="InterPro" id="IPR033948">
    <property type="entry name" value="ETF_beta_N"/>
</dbReference>
<dbReference type="RefSeq" id="WP_041499774.1">
    <property type="nucleotide sequence ID" value="NZ_BJDV01000014.1"/>
</dbReference>
<dbReference type="PANTHER" id="PTHR21294:SF17">
    <property type="entry name" value="PROTEIN FIXA"/>
    <property type="match status" value="1"/>
</dbReference>
<dbReference type="EMBL" id="CP012559">
    <property type="protein sequence ID" value="ALB28119.1"/>
    <property type="molecule type" value="Genomic_DNA"/>
</dbReference>
<dbReference type="KEGG" id="lhi:JP39_01280"/>
<dbReference type="InterPro" id="IPR014730">
    <property type="entry name" value="ETF_a/b_N"/>
</dbReference>
<dbReference type="SUPFAM" id="SSF52402">
    <property type="entry name" value="Adenine nucleotide alpha hydrolases-like"/>
    <property type="match status" value="1"/>
</dbReference>
<dbReference type="InterPro" id="IPR014729">
    <property type="entry name" value="Rossmann-like_a/b/a_fold"/>
</dbReference>
<keyword evidence="4" id="KW-1185">Reference proteome</keyword>
<accession>A0A0K2L9Z8</accession>
<dbReference type="PANTHER" id="PTHR21294">
    <property type="entry name" value="ELECTRON TRANSFER FLAVOPROTEIN BETA-SUBUNIT"/>
    <property type="match status" value="1"/>
</dbReference>
<evidence type="ECO:0000313" key="3">
    <source>
        <dbReference type="EMBL" id="ALB28119.1"/>
    </source>
</evidence>
<protein>
    <recommendedName>
        <fullName evidence="1">Electron transfer flavoprotein small subunit</fullName>
    </recommendedName>
</protein>
<reference evidence="3 4" key="1">
    <citation type="submission" date="2015-08" db="EMBL/GenBank/DDBJ databases">
        <title>Genomic sequence of Lactobacillus heilongjiangensis DSM 28069, isolated from Chinese traditional pickle.</title>
        <authorList>
            <person name="Jiang X."/>
            <person name="Zheng B."/>
            <person name="Cheng H."/>
        </authorList>
    </citation>
    <scope>NUCLEOTIDE SEQUENCE [LARGE SCALE GENOMIC DNA]</scope>
    <source>
        <strain evidence="3 4">DSM 28069</strain>
    </source>
</reference>
<dbReference type="Gene3D" id="3.40.50.620">
    <property type="entry name" value="HUPs"/>
    <property type="match status" value="1"/>
</dbReference>
<sequence length="265" mass="28495">MKIVVCIKQVPETTNVKINEKTKNIDRRGLGGVINSYDLHALETALEIKRNVGGEVITMTMGPDDFAVSLRETLALGADSSVLLSDRAFAGADTLATGYVLGKAIKKIGDVDLVLLGQQSVDADTGQVGPIMAELLQVPQVTYANEVVAENNQLLIKRNLDNMAQEITAQLPLLLTVTDTINQPQYTNVVEITKSFAKPITTWHASDLQLDDSRVGQAGSPTIVRSISSPEKTAKVGHKLADNPREAAAELVAALKKQNILAEED</sequence>
<dbReference type="SMART" id="SM00893">
    <property type="entry name" value="ETF"/>
    <property type="match status" value="1"/>
</dbReference>
<dbReference type="InterPro" id="IPR012255">
    <property type="entry name" value="ETF_b"/>
</dbReference>
<organism evidence="3 4">
    <name type="scientific">Companilactobacillus heilongjiangensis</name>
    <dbReference type="NCBI Taxonomy" id="1074467"/>
    <lineage>
        <taxon>Bacteria</taxon>
        <taxon>Bacillati</taxon>
        <taxon>Bacillota</taxon>
        <taxon>Bacilli</taxon>
        <taxon>Lactobacillales</taxon>
        <taxon>Lactobacillaceae</taxon>
        <taxon>Companilactobacillus</taxon>
    </lineage>
</organism>
<dbReference type="STRING" id="1074467.JP39_01280"/>
<dbReference type="GO" id="GO:0009055">
    <property type="term" value="F:electron transfer activity"/>
    <property type="evidence" value="ECO:0007669"/>
    <property type="project" value="InterPro"/>
</dbReference>